<reference evidence="1" key="1">
    <citation type="submission" date="2021-06" db="EMBL/GenBank/DDBJ databases">
        <authorList>
            <person name="Kallberg Y."/>
            <person name="Tangrot J."/>
            <person name="Rosling A."/>
        </authorList>
    </citation>
    <scope>NUCLEOTIDE SEQUENCE</scope>
    <source>
        <strain evidence="1">IN212</strain>
    </source>
</reference>
<name>A0A9N9AXP6_9GLOM</name>
<evidence type="ECO:0000313" key="1">
    <source>
        <dbReference type="EMBL" id="CAG8543911.1"/>
    </source>
</evidence>
<comment type="caution">
    <text evidence="1">The sequence shown here is derived from an EMBL/GenBank/DDBJ whole genome shotgun (WGS) entry which is preliminary data.</text>
</comment>
<dbReference type="EMBL" id="CAJVPZ010004297">
    <property type="protein sequence ID" value="CAG8543911.1"/>
    <property type="molecule type" value="Genomic_DNA"/>
</dbReference>
<dbReference type="AlphaFoldDB" id="A0A9N9AXP6"/>
<organism evidence="1 2">
    <name type="scientific">Racocetra fulgida</name>
    <dbReference type="NCBI Taxonomy" id="60492"/>
    <lineage>
        <taxon>Eukaryota</taxon>
        <taxon>Fungi</taxon>
        <taxon>Fungi incertae sedis</taxon>
        <taxon>Mucoromycota</taxon>
        <taxon>Glomeromycotina</taxon>
        <taxon>Glomeromycetes</taxon>
        <taxon>Diversisporales</taxon>
        <taxon>Gigasporaceae</taxon>
        <taxon>Racocetra</taxon>
    </lineage>
</organism>
<accession>A0A9N9AXP6</accession>
<protein>
    <submittedName>
        <fullName evidence="1">3110_t:CDS:1</fullName>
    </submittedName>
</protein>
<feature type="non-terminal residue" evidence="1">
    <location>
        <position position="72"/>
    </location>
</feature>
<sequence length="72" mass="8517">MYYSLTITSNHELIATKNSISTFKNHAEDFFEYTARQTQINKNGLLCEVTQYLDEAIAMKETNILEWWKHNN</sequence>
<dbReference type="OrthoDB" id="1937594at2759"/>
<dbReference type="Proteomes" id="UP000789396">
    <property type="component" value="Unassembled WGS sequence"/>
</dbReference>
<proteinExistence type="predicted"/>
<gene>
    <name evidence="1" type="ORF">RFULGI_LOCUS4345</name>
</gene>
<keyword evidence="2" id="KW-1185">Reference proteome</keyword>
<evidence type="ECO:0000313" key="2">
    <source>
        <dbReference type="Proteomes" id="UP000789396"/>
    </source>
</evidence>